<evidence type="ECO:0000313" key="2">
    <source>
        <dbReference type="Proteomes" id="UP000002668"/>
    </source>
</evidence>
<sequence length="163" mass="18794">MQGFREATATRLFRVIRTREKFESRQTLHGWNPTHQELRGLTRRNSDGVSPSEITGHFFRNGNKAHQWTATSLNSTTRDGSLKKISDQDQCIVTFFIFWSLVLALRLYDPERDQPLVKNITISLEALRTAPPLRLHRLHKDCMHLTPGTPKISNKYGCCTCEK</sequence>
<proteinExistence type="predicted"/>
<dbReference type="VEuPathDB" id="FungiDB:LEMA_P022590.1"/>
<name>E5ABT8_LEPMJ</name>
<evidence type="ECO:0000313" key="1">
    <source>
        <dbReference type="EMBL" id="CBY01129.1"/>
    </source>
</evidence>
<organism evidence="2">
    <name type="scientific">Leptosphaeria maculans (strain JN3 / isolate v23.1.3 / race Av1-4-5-6-7-8)</name>
    <name type="common">Blackleg fungus</name>
    <name type="synonym">Phoma lingam</name>
    <dbReference type="NCBI Taxonomy" id="985895"/>
    <lineage>
        <taxon>Eukaryota</taxon>
        <taxon>Fungi</taxon>
        <taxon>Dikarya</taxon>
        <taxon>Ascomycota</taxon>
        <taxon>Pezizomycotina</taxon>
        <taxon>Dothideomycetes</taxon>
        <taxon>Pleosporomycetidae</taxon>
        <taxon>Pleosporales</taxon>
        <taxon>Pleosporineae</taxon>
        <taxon>Leptosphaeriaceae</taxon>
        <taxon>Plenodomus</taxon>
        <taxon>Plenodomus lingam/Leptosphaeria maculans species complex</taxon>
    </lineage>
</organism>
<dbReference type="InParanoid" id="E5ABT8"/>
<reference evidence="2" key="1">
    <citation type="journal article" date="2011" name="Nat. Commun.">
        <title>Effector diversification within compartments of the Leptosphaeria maculans genome affected by Repeat-Induced Point mutations.</title>
        <authorList>
            <person name="Rouxel T."/>
            <person name="Grandaubert J."/>
            <person name="Hane J.K."/>
            <person name="Hoede C."/>
            <person name="van de Wouw A.P."/>
            <person name="Couloux A."/>
            <person name="Dominguez V."/>
            <person name="Anthouard V."/>
            <person name="Bally P."/>
            <person name="Bourras S."/>
            <person name="Cozijnsen A.J."/>
            <person name="Ciuffetti L.M."/>
            <person name="Degrave A."/>
            <person name="Dilmaghani A."/>
            <person name="Duret L."/>
            <person name="Fudal I."/>
            <person name="Goodwin S.B."/>
            <person name="Gout L."/>
            <person name="Glaser N."/>
            <person name="Linglin J."/>
            <person name="Kema G.H.J."/>
            <person name="Lapalu N."/>
            <person name="Lawrence C.B."/>
            <person name="May K."/>
            <person name="Meyer M."/>
            <person name="Ollivier B."/>
            <person name="Poulain J."/>
            <person name="Schoch C.L."/>
            <person name="Simon A."/>
            <person name="Spatafora J.W."/>
            <person name="Stachowiak A."/>
            <person name="Turgeon B.G."/>
            <person name="Tyler B.M."/>
            <person name="Vincent D."/>
            <person name="Weissenbach J."/>
            <person name="Amselem J."/>
            <person name="Quesneville H."/>
            <person name="Oliver R.P."/>
            <person name="Wincker P."/>
            <person name="Balesdent M.-H."/>
            <person name="Howlett B.J."/>
        </authorList>
    </citation>
    <scope>NUCLEOTIDE SEQUENCE [LARGE SCALE GENOMIC DNA]</scope>
    <source>
        <strain evidence="2">JN3 / isolate v23.1.3 / race Av1-4-5-6-7-8</strain>
    </source>
</reference>
<gene>
    <name evidence="1" type="ORF">LEMA_P022590.1</name>
</gene>
<dbReference type="AlphaFoldDB" id="E5ABT8"/>
<keyword evidence="2" id="KW-1185">Reference proteome</keyword>
<dbReference type="EMBL" id="FP929138">
    <property type="protein sequence ID" value="CBY01129.1"/>
    <property type="molecule type" value="Genomic_DNA"/>
</dbReference>
<dbReference type="Proteomes" id="UP000002668">
    <property type="component" value="Genome"/>
</dbReference>
<accession>E5ABT8</accession>
<dbReference type="HOGENOM" id="CLU_1627386_0_0_1"/>
<protein>
    <submittedName>
        <fullName evidence="1">Predicted protein</fullName>
    </submittedName>
</protein>